<dbReference type="EMBL" id="LAZR01024112">
    <property type="protein sequence ID" value="KKL76236.1"/>
    <property type="molecule type" value="Genomic_DNA"/>
</dbReference>
<organism evidence="1">
    <name type="scientific">marine sediment metagenome</name>
    <dbReference type="NCBI Taxonomy" id="412755"/>
    <lineage>
        <taxon>unclassified sequences</taxon>
        <taxon>metagenomes</taxon>
        <taxon>ecological metagenomes</taxon>
    </lineage>
</organism>
<name>A0A0F9FCQ9_9ZZZZ</name>
<gene>
    <name evidence="1" type="ORF">LCGC14_2046920</name>
</gene>
<dbReference type="AlphaFoldDB" id="A0A0F9FCQ9"/>
<evidence type="ECO:0000313" key="1">
    <source>
        <dbReference type="EMBL" id="KKL76236.1"/>
    </source>
</evidence>
<accession>A0A0F9FCQ9</accession>
<comment type="caution">
    <text evidence="1">The sequence shown here is derived from an EMBL/GenBank/DDBJ whole genome shotgun (WGS) entry which is preliminary data.</text>
</comment>
<reference evidence="1" key="1">
    <citation type="journal article" date="2015" name="Nature">
        <title>Complex archaea that bridge the gap between prokaryotes and eukaryotes.</title>
        <authorList>
            <person name="Spang A."/>
            <person name="Saw J.H."/>
            <person name="Jorgensen S.L."/>
            <person name="Zaremba-Niedzwiedzka K."/>
            <person name="Martijn J."/>
            <person name="Lind A.E."/>
            <person name="van Eijk R."/>
            <person name="Schleper C."/>
            <person name="Guy L."/>
            <person name="Ettema T.J."/>
        </authorList>
    </citation>
    <scope>NUCLEOTIDE SEQUENCE</scope>
</reference>
<sequence>MSDTNFELSDSRYRIHRPDNLNLSIQKLGGQTWKTLQYHGSSLFSLAHGLKGLIADGHLPDPELSLGEQLDKIIAKIDASTQAILAALDA</sequence>
<protein>
    <submittedName>
        <fullName evidence="1">Uncharacterized protein</fullName>
    </submittedName>
</protein>
<proteinExistence type="predicted"/>